<dbReference type="Proteomes" id="UP000823619">
    <property type="component" value="Unassembled WGS sequence"/>
</dbReference>
<accession>A0A9D9HBZ0</accession>
<feature type="signal peptide" evidence="1">
    <location>
        <begin position="1"/>
        <end position="19"/>
    </location>
</feature>
<organism evidence="3 4">
    <name type="scientific">Candidatus Cryptobacteroides merdavium</name>
    <dbReference type="NCBI Taxonomy" id="2840769"/>
    <lineage>
        <taxon>Bacteria</taxon>
        <taxon>Pseudomonadati</taxon>
        <taxon>Bacteroidota</taxon>
        <taxon>Bacteroidia</taxon>
        <taxon>Bacteroidales</taxon>
        <taxon>Candidatus Cryptobacteroides</taxon>
    </lineage>
</organism>
<proteinExistence type="predicted"/>
<evidence type="ECO:0000313" key="3">
    <source>
        <dbReference type="EMBL" id="MBO8445289.1"/>
    </source>
</evidence>
<dbReference type="AlphaFoldDB" id="A0A9D9HBZ0"/>
<name>A0A9D9HBZ0_9BACT</name>
<reference evidence="3" key="2">
    <citation type="journal article" date="2021" name="PeerJ">
        <title>Extensive microbial diversity within the chicken gut microbiome revealed by metagenomics and culture.</title>
        <authorList>
            <person name="Gilroy R."/>
            <person name="Ravi A."/>
            <person name="Getino M."/>
            <person name="Pursley I."/>
            <person name="Horton D.L."/>
            <person name="Alikhan N.F."/>
            <person name="Baker D."/>
            <person name="Gharbi K."/>
            <person name="Hall N."/>
            <person name="Watson M."/>
            <person name="Adriaenssens E.M."/>
            <person name="Foster-Nyarko E."/>
            <person name="Jarju S."/>
            <person name="Secka A."/>
            <person name="Antonio M."/>
            <person name="Oren A."/>
            <person name="Chaudhuri R.R."/>
            <person name="La Ragione R."/>
            <person name="Hildebrand F."/>
            <person name="Pallen M.J."/>
        </authorList>
    </citation>
    <scope>NUCLEOTIDE SEQUENCE</scope>
    <source>
        <strain evidence="3">D5-748</strain>
    </source>
</reference>
<dbReference type="EMBL" id="JADIMO010000082">
    <property type="protein sequence ID" value="MBO8445289.1"/>
    <property type="molecule type" value="Genomic_DNA"/>
</dbReference>
<gene>
    <name evidence="3" type="ORF">IAC23_06310</name>
</gene>
<evidence type="ECO:0000313" key="4">
    <source>
        <dbReference type="Proteomes" id="UP000823619"/>
    </source>
</evidence>
<dbReference type="InterPro" id="IPR043781">
    <property type="entry name" value="DUF5723"/>
</dbReference>
<dbReference type="Pfam" id="PF18990">
    <property type="entry name" value="DUF5723"/>
    <property type="match status" value="1"/>
</dbReference>
<feature type="chain" id="PRO_5039502013" description="DUF5723 domain-containing protein" evidence="1">
    <location>
        <begin position="20"/>
        <end position="487"/>
    </location>
</feature>
<evidence type="ECO:0000256" key="1">
    <source>
        <dbReference type="SAM" id="SignalP"/>
    </source>
</evidence>
<comment type="caution">
    <text evidence="3">The sequence shown here is derived from an EMBL/GenBank/DDBJ whole genome shotgun (WGS) entry which is preliminary data.</text>
</comment>
<sequence>MKKIYIAFLGIMLSVSAFAQNFNSAYFLDGYKYRHRLNPAFASTRGYFGLPAVGGISVYVQSDLGMNTLLYPYGDRLTTFMNSSVSADEFLGKLKKNNYLGADVSANIISVGAWGNKGFTSVELNVKGSANVNLPYDLFDFMKNAGARQSYDISNLGVRANAYAELSIGHSRSITEHLNIGAKVKLLVGLANVRAQIDNMNLLMTEDKWAVTANGSLSASVPGLVIPTRAESGAEITGSQSPDDLDFSNISFDADRLMSDLSSSLGFGAAIDLGAEYRFGGILEGLNVSAAILDLGFISWGSGLSATTGENGWEFDGFDDVSFDEGSGNTIGNQFEAMGDDLLNMLNFHKDQSGKARTDMLSCTLNLAAEYEMPFYHKMSVGFLYSSRIAGPYSKNEGRFSLNLSPAKWFGLSASYGISDLGSSLGGVINFDLPGFGLFVGTDYVFWNVTPPIDGLGFGLPYNKLRLNLNFGLTFNISRYRTLGDWR</sequence>
<keyword evidence="1" id="KW-0732">Signal</keyword>
<feature type="domain" description="DUF5723" evidence="2">
    <location>
        <begin position="39"/>
        <end position="443"/>
    </location>
</feature>
<reference evidence="3" key="1">
    <citation type="submission" date="2020-10" db="EMBL/GenBank/DDBJ databases">
        <authorList>
            <person name="Gilroy R."/>
        </authorList>
    </citation>
    <scope>NUCLEOTIDE SEQUENCE</scope>
    <source>
        <strain evidence="3">D5-748</strain>
    </source>
</reference>
<protein>
    <recommendedName>
        <fullName evidence="2">DUF5723 domain-containing protein</fullName>
    </recommendedName>
</protein>
<evidence type="ECO:0000259" key="2">
    <source>
        <dbReference type="Pfam" id="PF18990"/>
    </source>
</evidence>